<proteinExistence type="predicted"/>
<organism evidence="1 2">
    <name type="scientific">Actinidia rufa</name>
    <dbReference type="NCBI Taxonomy" id="165716"/>
    <lineage>
        <taxon>Eukaryota</taxon>
        <taxon>Viridiplantae</taxon>
        <taxon>Streptophyta</taxon>
        <taxon>Embryophyta</taxon>
        <taxon>Tracheophyta</taxon>
        <taxon>Spermatophyta</taxon>
        <taxon>Magnoliopsida</taxon>
        <taxon>eudicotyledons</taxon>
        <taxon>Gunneridae</taxon>
        <taxon>Pentapetalae</taxon>
        <taxon>asterids</taxon>
        <taxon>Ericales</taxon>
        <taxon>Actinidiaceae</taxon>
        <taxon>Actinidia</taxon>
    </lineage>
</organism>
<protein>
    <submittedName>
        <fullName evidence="1">Uncharacterized protein</fullName>
    </submittedName>
</protein>
<keyword evidence="2" id="KW-1185">Reference proteome</keyword>
<sequence>MALVTISINHGAPELSSRNNDKGDVTAMEEDDVRPNVQAPIFSSDLSQCTPSRYSPIDDLVSDIRGTAAQKFPFYRKEVKTRCLRSIFSCRAGHLAHFYSVTAKLLASTSFVHPLLSI</sequence>
<evidence type="ECO:0000313" key="2">
    <source>
        <dbReference type="Proteomes" id="UP000585474"/>
    </source>
</evidence>
<name>A0A7J0EIW6_9ERIC</name>
<gene>
    <name evidence="1" type="ORF">Acr_05g0000540</name>
</gene>
<accession>A0A7J0EIW6</accession>
<dbReference type="EMBL" id="BJWL01000005">
    <property type="protein sequence ID" value="GFY86415.1"/>
    <property type="molecule type" value="Genomic_DNA"/>
</dbReference>
<evidence type="ECO:0000313" key="1">
    <source>
        <dbReference type="EMBL" id="GFY86415.1"/>
    </source>
</evidence>
<dbReference type="AlphaFoldDB" id="A0A7J0EIW6"/>
<reference evidence="1 2" key="1">
    <citation type="submission" date="2019-07" db="EMBL/GenBank/DDBJ databases">
        <title>De Novo Assembly of kiwifruit Actinidia rufa.</title>
        <authorList>
            <person name="Sugita-Konishi S."/>
            <person name="Sato K."/>
            <person name="Mori E."/>
            <person name="Abe Y."/>
            <person name="Kisaki G."/>
            <person name="Hamano K."/>
            <person name="Suezawa K."/>
            <person name="Otani M."/>
            <person name="Fukuda T."/>
            <person name="Manabe T."/>
            <person name="Gomi K."/>
            <person name="Tabuchi M."/>
            <person name="Akimitsu K."/>
            <person name="Kataoka I."/>
        </authorList>
    </citation>
    <scope>NUCLEOTIDE SEQUENCE [LARGE SCALE GENOMIC DNA]</scope>
    <source>
        <strain evidence="2">cv. Fuchu</strain>
    </source>
</reference>
<comment type="caution">
    <text evidence="1">The sequence shown here is derived from an EMBL/GenBank/DDBJ whole genome shotgun (WGS) entry which is preliminary data.</text>
</comment>
<dbReference type="Proteomes" id="UP000585474">
    <property type="component" value="Unassembled WGS sequence"/>
</dbReference>